<evidence type="ECO:0000313" key="2">
    <source>
        <dbReference type="EMBL" id="MYD91284.1"/>
    </source>
</evidence>
<evidence type="ECO:0000259" key="1">
    <source>
        <dbReference type="Pfam" id="PF02538"/>
    </source>
</evidence>
<feature type="domain" description="Hydantoinase B/oxoprolinase" evidence="1">
    <location>
        <begin position="7"/>
        <end position="513"/>
    </location>
</feature>
<dbReference type="PANTHER" id="PTHR11365:SF23">
    <property type="entry name" value="HYPOTHETICAL 5-OXOPROLINASE (EUROFUNG)-RELATED"/>
    <property type="match status" value="1"/>
</dbReference>
<comment type="caution">
    <text evidence="2">The sequence shown here is derived from an EMBL/GenBank/DDBJ whole genome shotgun (WGS) entry which is preliminary data.</text>
</comment>
<gene>
    <name evidence="2" type="ORF">F4Y08_13260</name>
</gene>
<dbReference type="Pfam" id="PF02538">
    <property type="entry name" value="Hydantoinase_B"/>
    <property type="match status" value="1"/>
</dbReference>
<dbReference type="EMBL" id="VXPY01000094">
    <property type="protein sequence ID" value="MYD91284.1"/>
    <property type="molecule type" value="Genomic_DNA"/>
</dbReference>
<dbReference type="InterPro" id="IPR045079">
    <property type="entry name" value="Oxoprolinase-like"/>
</dbReference>
<dbReference type="GO" id="GO:0017168">
    <property type="term" value="F:5-oxoprolinase (ATP-hydrolyzing) activity"/>
    <property type="evidence" value="ECO:0007669"/>
    <property type="project" value="TreeGrafter"/>
</dbReference>
<dbReference type="PANTHER" id="PTHR11365">
    <property type="entry name" value="5-OXOPROLINASE RELATED"/>
    <property type="match status" value="1"/>
</dbReference>
<dbReference type="GO" id="GO:0005829">
    <property type="term" value="C:cytosol"/>
    <property type="evidence" value="ECO:0007669"/>
    <property type="project" value="TreeGrafter"/>
</dbReference>
<dbReference type="InterPro" id="IPR003692">
    <property type="entry name" value="Hydantoinase_B"/>
</dbReference>
<accession>A0A6B1DY33</accession>
<name>A0A6B1DY33_9CHLR</name>
<dbReference type="AlphaFoldDB" id="A0A6B1DY33"/>
<dbReference type="GO" id="GO:0006749">
    <property type="term" value="P:glutathione metabolic process"/>
    <property type="evidence" value="ECO:0007669"/>
    <property type="project" value="TreeGrafter"/>
</dbReference>
<reference evidence="2" key="1">
    <citation type="submission" date="2019-09" db="EMBL/GenBank/DDBJ databases">
        <title>Characterisation of the sponge microbiome using genome-centric metagenomics.</title>
        <authorList>
            <person name="Engelberts J.P."/>
            <person name="Robbins S.J."/>
            <person name="De Goeij J.M."/>
            <person name="Aranda M."/>
            <person name="Bell S.C."/>
            <person name="Webster N.S."/>
        </authorList>
    </citation>
    <scope>NUCLEOTIDE SEQUENCE</scope>
    <source>
        <strain evidence="2">SB0662_bin_9</strain>
    </source>
</reference>
<protein>
    <submittedName>
        <fullName evidence="2">Hydantoinase B/oxoprolinase family protein</fullName>
    </submittedName>
</protein>
<sequence>MKDFGAVELEILWQRLISILDEVDQIIVRTTFSTILSESRDFACILTDRHGASLCQSVWSSPSFCVVLPRTARVLLRRFPAHDLRPGDVLATNDPWQGTGHLPDYVLLMPIFRDGRVVAYMGTVSHMSDVGGHPNEIEGSDVFAEGLRMAPFKLYEGGQENDLAFSLIGANCRAPDLLLGDLRAMAGAALIAAQRIEEFLDDYGMTDLDDLAQTILTRSEQLMRNRIAALPDGCYRHKLEIDGYLERVWLRTQVTVKGDEIEVNFAGTSDQTEAAAINASYNTTYATVVFPFKCALAPDTPNNEGLFRPIAVNPPVGSILNAQFPAPVKARAKTTNNLNQCIFGALHAVFGDRVQASNGGIWPFVLSGAEEPYGNYLVDMLPHGGRGGQPTMDGMLPVAWPNNSTITPCEVLETKAPLHFRAKQLWTDSAGAGRHRGGMGQVIVFEHVGQEPMMFNLTPDRVATVPPGLAEGGPGAMGKVRINGKPVERFPPILLQPGDVVELCIGGGGGFGPAHLRPDDLIARDVDQGYLSPEQARAQYGYVAPAA</sequence>
<proteinExistence type="predicted"/>
<organism evidence="2">
    <name type="scientific">Caldilineaceae bacterium SB0662_bin_9</name>
    <dbReference type="NCBI Taxonomy" id="2605258"/>
    <lineage>
        <taxon>Bacteria</taxon>
        <taxon>Bacillati</taxon>
        <taxon>Chloroflexota</taxon>
        <taxon>Caldilineae</taxon>
        <taxon>Caldilineales</taxon>
        <taxon>Caldilineaceae</taxon>
    </lineage>
</organism>